<dbReference type="Proteomes" id="UP000324897">
    <property type="component" value="Chromosome 4"/>
</dbReference>
<feature type="non-terminal residue" evidence="1">
    <location>
        <position position="1"/>
    </location>
</feature>
<gene>
    <name evidence="1" type="ORF">EJB05_11909</name>
</gene>
<dbReference type="PANTHER" id="PTHR34709">
    <property type="entry name" value="OS10G0396666 PROTEIN"/>
    <property type="match status" value="1"/>
</dbReference>
<evidence type="ECO:0000313" key="1">
    <source>
        <dbReference type="EMBL" id="TVU38534.1"/>
    </source>
</evidence>
<comment type="caution">
    <text evidence="1">The sequence shown here is derived from an EMBL/GenBank/DDBJ whole genome shotgun (WGS) entry which is preliminary data.</text>
</comment>
<sequence>MSRPVTAARAAAWLRFAAAREAREVHLVLPAKQPPPQPEDDVEEELDVPPLETAVWLNLNLVYDFRLRLPPLAGAGAGAVAFEQLRVLSITRCRASGADLSRVFPRAYPLFIENTSKLPKSKALTVGIKIRGNALRSSLLHLLRKCGGITKLEIELIPTDKVSLCDLYCCDCVQSEALRTNNVTLDSLEHVEFHFFTDDDVDLAKMMFMCKNTIKKMVINVPDDVPLNKEVREKIQSFSHPRTTLKIGGPSSHKRNACQCSEHDWY</sequence>
<accession>A0A5J9VSZ7</accession>
<reference evidence="1 2" key="1">
    <citation type="journal article" date="2019" name="Sci. Rep.">
        <title>A high-quality genome of Eragrostis curvula grass provides insights into Poaceae evolution and supports new strategies to enhance forage quality.</title>
        <authorList>
            <person name="Carballo J."/>
            <person name="Santos B.A.C.M."/>
            <person name="Zappacosta D."/>
            <person name="Garbus I."/>
            <person name="Selva J.P."/>
            <person name="Gallo C.A."/>
            <person name="Diaz A."/>
            <person name="Albertini E."/>
            <person name="Caccamo M."/>
            <person name="Echenique V."/>
        </authorList>
    </citation>
    <scope>NUCLEOTIDE SEQUENCE [LARGE SCALE GENOMIC DNA]</scope>
    <source>
        <strain evidence="2">cv. Victoria</strain>
        <tissue evidence="1">Leaf</tissue>
    </source>
</reference>
<name>A0A5J9VSZ7_9POAL</name>
<keyword evidence="2" id="KW-1185">Reference proteome</keyword>
<proteinExistence type="predicted"/>
<dbReference type="OrthoDB" id="682596at2759"/>
<dbReference type="InterPro" id="IPR055312">
    <property type="entry name" value="FBL15-like"/>
</dbReference>
<evidence type="ECO:0000313" key="2">
    <source>
        <dbReference type="Proteomes" id="UP000324897"/>
    </source>
</evidence>
<dbReference type="AlphaFoldDB" id="A0A5J9VSZ7"/>
<dbReference type="EMBL" id="RWGY01000007">
    <property type="protein sequence ID" value="TVU38534.1"/>
    <property type="molecule type" value="Genomic_DNA"/>
</dbReference>
<dbReference type="PANTHER" id="PTHR34709:SF36">
    <property type="entry name" value="FBD DOMAIN-CONTAINING PROTEIN"/>
    <property type="match status" value="1"/>
</dbReference>
<organism evidence="1 2">
    <name type="scientific">Eragrostis curvula</name>
    <name type="common">weeping love grass</name>
    <dbReference type="NCBI Taxonomy" id="38414"/>
    <lineage>
        <taxon>Eukaryota</taxon>
        <taxon>Viridiplantae</taxon>
        <taxon>Streptophyta</taxon>
        <taxon>Embryophyta</taxon>
        <taxon>Tracheophyta</taxon>
        <taxon>Spermatophyta</taxon>
        <taxon>Magnoliopsida</taxon>
        <taxon>Liliopsida</taxon>
        <taxon>Poales</taxon>
        <taxon>Poaceae</taxon>
        <taxon>PACMAD clade</taxon>
        <taxon>Chloridoideae</taxon>
        <taxon>Eragrostideae</taxon>
        <taxon>Eragrostidinae</taxon>
        <taxon>Eragrostis</taxon>
    </lineage>
</organism>
<protein>
    <recommendedName>
        <fullName evidence="3">FBD domain-containing protein</fullName>
    </recommendedName>
</protein>
<dbReference type="Gramene" id="TVU38534">
    <property type="protein sequence ID" value="TVU38534"/>
    <property type="gene ID" value="EJB05_11909"/>
</dbReference>
<evidence type="ECO:0008006" key="3">
    <source>
        <dbReference type="Google" id="ProtNLM"/>
    </source>
</evidence>